<name>A0A0F7XHJ9_CHLPN</name>
<dbReference type="InterPro" id="IPR007211">
    <property type="entry name" value="DUF378"/>
</dbReference>
<evidence type="ECO:0000313" key="5">
    <source>
        <dbReference type="EMBL" id="CRI48891.1"/>
    </source>
</evidence>
<evidence type="ECO:0000313" key="3">
    <source>
        <dbReference type="EMBL" id="CRI37605.1"/>
    </source>
</evidence>
<dbReference type="EMBL" id="LN846997">
    <property type="protein sequence ID" value="CRI37605.1"/>
    <property type="molecule type" value="Genomic_DNA"/>
</dbReference>
<dbReference type="EMBL" id="LN847001">
    <property type="protein sequence ID" value="CRI39870.1"/>
    <property type="molecule type" value="Genomic_DNA"/>
</dbReference>
<feature type="non-terminal residue" evidence="4">
    <location>
        <position position="94"/>
    </location>
</feature>
<feature type="transmembrane region" description="Helical" evidence="2">
    <location>
        <begin position="48"/>
        <end position="68"/>
    </location>
</feature>
<proteinExistence type="predicted"/>
<feature type="transmembrane region" description="Helical" evidence="2">
    <location>
        <begin position="9"/>
        <end position="28"/>
    </location>
</feature>
<evidence type="ECO:0000313" key="4">
    <source>
        <dbReference type="EMBL" id="CRI39870.1"/>
    </source>
</evidence>
<evidence type="ECO:0000256" key="1">
    <source>
        <dbReference type="SAM" id="MobiDB-lite"/>
    </source>
</evidence>
<dbReference type="PANTHER" id="PTHR37304">
    <property type="entry name" value="MEMBRANE PROTEIN-RELATED"/>
    <property type="match status" value="1"/>
</dbReference>
<evidence type="ECO:0000313" key="6">
    <source>
        <dbReference type="EMBL" id="CRI49921.1"/>
    </source>
</evidence>
<accession>A0A0F7XHJ9</accession>
<dbReference type="PATRIC" id="fig|83558.13.peg.1"/>
<dbReference type="PANTHER" id="PTHR37304:SF1">
    <property type="entry name" value="MEMBRANE PROTEIN"/>
    <property type="match status" value="1"/>
</dbReference>
<keyword evidence="2" id="KW-0472">Membrane</keyword>
<keyword evidence="2" id="KW-1133">Transmembrane helix</keyword>
<organism evidence="4">
    <name type="scientific">Chlamydia pneumoniae</name>
    <name type="common">Chlamydophila pneumoniae</name>
    <dbReference type="NCBI Taxonomy" id="83558"/>
    <lineage>
        <taxon>Bacteria</taxon>
        <taxon>Pseudomonadati</taxon>
        <taxon>Chlamydiota</taxon>
        <taxon>Chlamydiia</taxon>
        <taxon>Chlamydiales</taxon>
        <taxon>Chlamydiaceae</taxon>
        <taxon>Chlamydia/Chlamydophila group</taxon>
        <taxon>Chlamydia</taxon>
    </lineage>
</organism>
<evidence type="ECO:0000256" key="2">
    <source>
        <dbReference type="SAM" id="Phobius"/>
    </source>
</evidence>
<protein>
    <recommendedName>
        <fullName evidence="8">DUF378 domain-containing protein</fullName>
    </recommendedName>
</protein>
<reference evidence="4" key="1">
    <citation type="submission" date="2015-05" db="EMBL/GenBank/DDBJ databases">
        <authorList>
            <person name="Rattei Thomas"/>
        </authorList>
    </citation>
    <scope>NUCLEOTIDE SEQUENCE</scope>
    <source>
        <strain evidence="3">CV15</strain>
        <strain evidence="4">CWL029c</strain>
        <strain evidence="6">PB1</strain>
        <strain evidence="5">U1271</strain>
        <strain evidence="7">UZG1</strain>
    </source>
</reference>
<sequence length="94" mass="9879">MLGKIIRGLSSLIVILCALNVGLIGITHNKLNIIAKLCGGVSTPATQITYIIIGIAGVICLLSFCPFCSKKSRHSHGDSCSSGGCHSHHSDKNY</sequence>
<evidence type="ECO:0008006" key="8">
    <source>
        <dbReference type="Google" id="ProtNLM"/>
    </source>
</evidence>
<gene>
    <name evidence="3" type="ORF">BN1224_CV15_A_00010</name>
    <name evidence="6" type="ORF">BN1224_PB1_A_00010</name>
    <name evidence="5" type="ORF">BN1224_U1271_A_00010</name>
    <name evidence="7" type="ORF">BN1224_UZG1_A_00010</name>
    <name evidence="4" type="ORF">CWL029c_A_00010</name>
</gene>
<dbReference type="EMBL" id="LN847242">
    <property type="protein sequence ID" value="CRI48891.1"/>
    <property type="molecule type" value="Genomic_DNA"/>
</dbReference>
<dbReference type="Pfam" id="PF04070">
    <property type="entry name" value="DUF378"/>
    <property type="match status" value="1"/>
</dbReference>
<evidence type="ECO:0000313" key="7">
    <source>
        <dbReference type="EMBL" id="CRI51146.1"/>
    </source>
</evidence>
<dbReference type="EMBL" id="LN847245">
    <property type="protein sequence ID" value="CRI51146.1"/>
    <property type="molecule type" value="Genomic_DNA"/>
</dbReference>
<feature type="region of interest" description="Disordered" evidence="1">
    <location>
        <begin position="70"/>
        <end position="94"/>
    </location>
</feature>
<keyword evidence="2" id="KW-0812">Transmembrane</keyword>
<dbReference type="AlphaFoldDB" id="A0A0F7XHJ9"/>
<dbReference type="RefSeq" id="WP_046882603.1">
    <property type="nucleotide sequence ID" value="NZ_LN846980.1"/>
</dbReference>
<dbReference type="EMBL" id="LN847239">
    <property type="protein sequence ID" value="CRI49921.1"/>
    <property type="molecule type" value="Genomic_DNA"/>
</dbReference>